<dbReference type="InterPro" id="IPR000719">
    <property type="entry name" value="Prot_kinase_dom"/>
</dbReference>
<reference evidence="7" key="1">
    <citation type="journal article" date="2023" name="BMC Genomics">
        <title>Chromosome-level genome assemblies of Cutaneotrichosporon spp. (Trichosporonales, Basidiomycota) reveal imbalanced evolution between nucleotide sequences and chromosome synteny.</title>
        <authorList>
            <person name="Kobayashi Y."/>
            <person name="Kayamori A."/>
            <person name="Aoki K."/>
            <person name="Shiwa Y."/>
            <person name="Matsutani M."/>
            <person name="Fujita N."/>
            <person name="Sugita T."/>
            <person name="Iwasaki W."/>
            <person name="Tanaka N."/>
            <person name="Takashima M."/>
        </authorList>
    </citation>
    <scope>NUCLEOTIDE SEQUENCE</scope>
    <source>
        <strain evidence="7">HIS016</strain>
    </source>
</reference>
<evidence type="ECO:0000256" key="2">
    <source>
        <dbReference type="ARBA" id="ARBA00022840"/>
    </source>
</evidence>
<feature type="binding site" evidence="3">
    <location>
        <position position="61"/>
    </location>
    <ligand>
        <name>ATP</name>
        <dbReference type="ChEBI" id="CHEBI:30616"/>
    </ligand>
</feature>
<dbReference type="Proteomes" id="UP001222932">
    <property type="component" value="Unassembled WGS sequence"/>
</dbReference>
<keyword evidence="8" id="KW-1185">Reference proteome</keyword>
<dbReference type="InterPro" id="IPR017441">
    <property type="entry name" value="Protein_kinase_ATP_BS"/>
</dbReference>
<keyword evidence="4" id="KW-0723">Serine/threonine-protein kinase</keyword>
<evidence type="ECO:0000256" key="3">
    <source>
        <dbReference type="PROSITE-ProRule" id="PRU10141"/>
    </source>
</evidence>
<evidence type="ECO:0000259" key="6">
    <source>
        <dbReference type="PROSITE" id="PS50011"/>
    </source>
</evidence>
<dbReference type="CDD" id="cd05117">
    <property type="entry name" value="STKc_CAMK"/>
    <property type="match status" value="1"/>
</dbReference>
<reference evidence="7" key="2">
    <citation type="submission" date="2023-06" db="EMBL/GenBank/DDBJ databases">
        <authorList>
            <person name="Kobayashi Y."/>
            <person name="Kayamori A."/>
            <person name="Aoki K."/>
            <person name="Shiwa Y."/>
            <person name="Fujita N."/>
            <person name="Sugita T."/>
            <person name="Iwasaki W."/>
            <person name="Tanaka N."/>
            <person name="Takashima M."/>
        </authorList>
    </citation>
    <scope>NUCLEOTIDE SEQUENCE</scope>
    <source>
        <strain evidence="7">HIS016</strain>
    </source>
</reference>
<dbReference type="Pfam" id="PF00069">
    <property type="entry name" value="Pkinase"/>
    <property type="match status" value="1"/>
</dbReference>
<dbReference type="PROSITE" id="PS00107">
    <property type="entry name" value="PROTEIN_KINASE_ATP"/>
    <property type="match status" value="1"/>
</dbReference>
<feature type="domain" description="Protein kinase" evidence="6">
    <location>
        <begin position="24"/>
        <end position="283"/>
    </location>
</feature>
<dbReference type="EMBL" id="BTCM01000005">
    <property type="protein sequence ID" value="GMK58145.1"/>
    <property type="molecule type" value="Genomic_DNA"/>
</dbReference>
<sequence>MGLQSGLRDALLAQPASFKKKKEYTLLEVLGRGGFGKVVRAKWSPPGGEKKEVALKIIPKKLVTDPTIVMDEINVLKDLDNEHIVHVWDHFESRDKYYIAFELAVGGELFDRITKVGRFTEDDAADCIRQVLEATAYLHSRNIVHRDLKPENILYKTQDPDSPIVIADFGIAKHLATEDEEVTSMAGSVGYAAPEVLLGKPHGLKVDMWSIGIICYTLLCGYSPFRSEDKEQLIRETTRGKVVFHDRFWKHVSNTARDFICKLLVVEPKDRLSAAEALAHRWMAGESGDGTDLSTNIKENFNPRKKWVNAVHVISATRKFRQAGGAITPLDSDESDGGFKTAESDDDVLTASSTSRRLAGAVGALKAQTATDVAEQGIKSLDIK</sequence>
<evidence type="ECO:0000313" key="8">
    <source>
        <dbReference type="Proteomes" id="UP001222932"/>
    </source>
</evidence>
<proteinExistence type="inferred from homology"/>
<gene>
    <name evidence="7" type="primary">CMK2</name>
    <name evidence="7" type="ORF">CspeluHIS016_0501770</name>
</gene>
<dbReference type="Gene3D" id="3.30.200.20">
    <property type="entry name" value="Phosphorylase Kinase, domain 1"/>
    <property type="match status" value="1"/>
</dbReference>
<evidence type="ECO:0000256" key="4">
    <source>
        <dbReference type="RuleBase" id="RU000304"/>
    </source>
</evidence>
<dbReference type="PROSITE" id="PS00108">
    <property type="entry name" value="PROTEIN_KINASE_ST"/>
    <property type="match status" value="1"/>
</dbReference>
<evidence type="ECO:0000256" key="5">
    <source>
        <dbReference type="SAM" id="MobiDB-lite"/>
    </source>
</evidence>
<evidence type="ECO:0000256" key="1">
    <source>
        <dbReference type="ARBA" id="ARBA00022741"/>
    </source>
</evidence>
<comment type="caution">
    <text evidence="7">The sequence shown here is derived from an EMBL/GenBank/DDBJ whole genome shotgun (WGS) entry which is preliminary data.</text>
</comment>
<dbReference type="SMART" id="SM00220">
    <property type="entry name" value="S_TKc"/>
    <property type="match status" value="1"/>
</dbReference>
<keyword evidence="2 3" id="KW-0067">ATP-binding</keyword>
<dbReference type="GO" id="GO:0005524">
    <property type="term" value="F:ATP binding"/>
    <property type="evidence" value="ECO:0007669"/>
    <property type="project" value="UniProtKB-UniRule"/>
</dbReference>
<dbReference type="InterPro" id="IPR011009">
    <property type="entry name" value="Kinase-like_dom_sf"/>
</dbReference>
<protein>
    <recommendedName>
        <fullName evidence="6">Protein kinase domain-containing protein</fullName>
    </recommendedName>
</protein>
<organism evidence="7 8">
    <name type="scientific">Cutaneotrichosporon spelunceum</name>
    <dbReference type="NCBI Taxonomy" id="1672016"/>
    <lineage>
        <taxon>Eukaryota</taxon>
        <taxon>Fungi</taxon>
        <taxon>Dikarya</taxon>
        <taxon>Basidiomycota</taxon>
        <taxon>Agaricomycotina</taxon>
        <taxon>Tremellomycetes</taxon>
        <taxon>Trichosporonales</taxon>
        <taxon>Trichosporonaceae</taxon>
        <taxon>Cutaneotrichosporon</taxon>
    </lineage>
</organism>
<dbReference type="InterPro" id="IPR008271">
    <property type="entry name" value="Ser/Thr_kinase_AS"/>
</dbReference>
<dbReference type="PANTHER" id="PTHR24347">
    <property type="entry name" value="SERINE/THREONINE-PROTEIN KINASE"/>
    <property type="match status" value="1"/>
</dbReference>
<dbReference type="PROSITE" id="PS50011">
    <property type="entry name" value="PROTEIN_KINASE_DOM"/>
    <property type="match status" value="1"/>
</dbReference>
<keyword evidence="1 3" id="KW-0547">Nucleotide-binding</keyword>
<dbReference type="AlphaFoldDB" id="A0AAD3YCI3"/>
<dbReference type="GO" id="GO:0004674">
    <property type="term" value="F:protein serine/threonine kinase activity"/>
    <property type="evidence" value="ECO:0007669"/>
    <property type="project" value="UniProtKB-KW"/>
</dbReference>
<evidence type="ECO:0000313" key="7">
    <source>
        <dbReference type="EMBL" id="GMK58145.1"/>
    </source>
</evidence>
<name>A0AAD3YCI3_9TREE</name>
<dbReference type="Gene3D" id="1.10.510.10">
    <property type="entry name" value="Transferase(Phosphotransferase) domain 1"/>
    <property type="match status" value="1"/>
</dbReference>
<keyword evidence="4" id="KW-0418">Kinase</keyword>
<keyword evidence="4" id="KW-0808">Transferase</keyword>
<dbReference type="FunFam" id="1.10.510.10:FF:000571">
    <property type="entry name" value="Maternal embryonic leucine zipper kinase"/>
    <property type="match status" value="1"/>
</dbReference>
<accession>A0AAD3YCI3</accession>
<comment type="similarity">
    <text evidence="4">Belongs to the protein kinase superfamily.</text>
</comment>
<feature type="region of interest" description="Disordered" evidence="5">
    <location>
        <begin position="325"/>
        <end position="350"/>
    </location>
</feature>
<dbReference type="SUPFAM" id="SSF56112">
    <property type="entry name" value="Protein kinase-like (PK-like)"/>
    <property type="match status" value="1"/>
</dbReference>